<accession>A0ABS6WM84</accession>
<evidence type="ECO:0000256" key="2">
    <source>
        <dbReference type="SAM" id="Coils"/>
    </source>
</evidence>
<comment type="similarity">
    <text evidence="1">Belongs to the membrane fusion protein (MFP) (TC 8.A.1) family.</text>
</comment>
<dbReference type="InterPro" id="IPR006143">
    <property type="entry name" value="RND_pump_MFP"/>
</dbReference>
<dbReference type="PANTHER" id="PTHR30469">
    <property type="entry name" value="MULTIDRUG RESISTANCE PROTEIN MDTA"/>
    <property type="match status" value="1"/>
</dbReference>
<evidence type="ECO:0000313" key="7">
    <source>
        <dbReference type="Proteomes" id="UP001430804"/>
    </source>
</evidence>
<organism evidence="6 7">
    <name type="scientific">Pseudohoeflea coraliihabitans</name>
    <dbReference type="NCBI Taxonomy" id="2860393"/>
    <lineage>
        <taxon>Bacteria</taxon>
        <taxon>Pseudomonadati</taxon>
        <taxon>Pseudomonadota</taxon>
        <taxon>Alphaproteobacteria</taxon>
        <taxon>Hyphomicrobiales</taxon>
        <taxon>Rhizobiaceae</taxon>
        <taxon>Pseudohoeflea</taxon>
    </lineage>
</organism>
<dbReference type="Proteomes" id="UP001430804">
    <property type="component" value="Unassembled WGS sequence"/>
</dbReference>
<feature type="domain" description="Multidrug resistance protein MdtA-like barrel-sandwich hybrid" evidence="4">
    <location>
        <begin position="95"/>
        <end position="216"/>
    </location>
</feature>
<dbReference type="RefSeq" id="WP_219201018.1">
    <property type="nucleotide sequence ID" value="NZ_JAHWQX010000002.1"/>
</dbReference>
<feature type="coiled-coil region" evidence="2">
    <location>
        <begin position="127"/>
        <end position="163"/>
    </location>
</feature>
<dbReference type="InterPro" id="IPR058625">
    <property type="entry name" value="MdtA-like_BSH"/>
</dbReference>
<sequence length="413" mass="43277">MSLLKQLLASIAVLLVAVLGWIMLDPQAASLLGKAGVPVPAMLAAAPEASEGDARAGAGPGRRRGGGAALVVTAPVTEATINDRFSAIGTGAPARTVSVQPQVAGQIAAIEVSSGSRVAAGDVLVRLDSTEEEIARDQAQLALTTAEEKLERTENLLRQKTISSVEAGNARSEAQNARLVLRQAELDLARRTIHAPIDGTIGILNVSRGDFVTNQTVISTIDDRDRIIVDFYVPERLVASIAIGAPVEAQSIARPGEVFDGTVSALDNRLDEASRTLRVRAEIANDEDRLRAGMSFQVRMRFAGETYPAVDPLAIQWGADGAYVWRVKDGIAEKVAVSIIQRNAEAVLVEAALAPGEVVVTEGVQSVRANGPVRELSQDGAQVSPGAGQRQPSADGSADGRDGEQNGGRRRAG</sequence>
<evidence type="ECO:0000256" key="3">
    <source>
        <dbReference type="SAM" id="MobiDB-lite"/>
    </source>
</evidence>
<evidence type="ECO:0000259" key="4">
    <source>
        <dbReference type="Pfam" id="PF25917"/>
    </source>
</evidence>
<dbReference type="Pfam" id="PF25954">
    <property type="entry name" value="Beta-barrel_RND_2"/>
    <property type="match status" value="1"/>
</dbReference>
<evidence type="ECO:0000313" key="6">
    <source>
        <dbReference type="EMBL" id="MBW3097076.1"/>
    </source>
</evidence>
<keyword evidence="2" id="KW-0175">Coiled coil</keyword>
<comment type="caution">
    <text evidence="6">The sequence shown here is derived from an EMBL/GenBank/DDBJ whole genome shotgun (WGS) entry which is preliminary data.</text>
</comment>
<proteinExistence type="inferred from homology"/>
<name>A0ABS6WM84_9HYPH</name>
<feature type="region of interest" description="Disordered" evidence="3">
    <location>
        <begin position="371"/>
        <end position="413"/>
    </location>
</feature>
<dbReference type="PANTHER" id="PTHR30469:SF11">
    <property type="entry name" value="BLL4320 PROTEIN"/>
    <property type="match status" value="1"/>
</dbReference>
<dbReference type="NCBIfam" id="TIGR01730">
    <property type="entry name" value="RND_mfp"/>
    <property type="match status" value="1"/>
</dbReference>
<dbReference type="Pfam" id="PF25917">
    <property type="entry name" value="BSH_RND"/>
    <property type="match status" value="1"/>
</dbReference>
<evidence type="ECO:0000256" key="1">
    <source>
        <dbReference type="ARBA" id="ARBA00009477"/>
    </source>
</evidence>
<gene>
    <name evidence="6" type="ORF">KY465_07270</name>
</gene>
<reference evidence="6" key="1">
    <citation type="submission" date="2021-07" db="EMBL/GenBank/DDBJ databases">
        <title>Pseudohoeflea marina sp. nov. a polyhydroxyalcanoate-producing bacterium.</title>
        <authorList>
            <person name="Zheng W."/>
            <person name="Yu S."/>
            <person name="Huang Y."/>
        </authorList>
    </citation>
    <scope>NUCLEOTIDE SEQUENCE</scope>
    <source>
        <strain evidence="6">DP4N28-3</strain>
    </source>
</reference>
<keyword evidence="7" id="KW-1185">Reference proteome</keyword>
<dbReference type="InterPro" id="IPR058792">
    <property type="entry name" value="Beta-barrel_RND_2"/>
</dbReference>
<evidence type="ECO:0000259" key="5">
    <source>
        <dbReference type="Pfam" id="PF25954"/>
    </source>
</evidence>
<feature type="domain" description="CusB-like beta-barrel" evidence="5">
    <location>
        <begin position="229"/>
        <end position="301"/>
    </location>
</feature>
<dbReference type="EMBL" id="JAHWQX010000002">
    <property type="protein sequence ID" value="MBW3097076.1"/>
    <property type="molecule type" value="Genomic_DNA"/>
</dbReference>
<protein>
    <submittedName>
        <fullName evidence="6">Efflux RND transporter periplasmic adaptor subunit</fullName>
    </submittedName>
</protein>